<evidence type="ECO:0000313" key="1">
    <source>
        <dbReference type="EMBL" id="KAH7926791.1"/>
    </source>
</evidence>
<comment type="caution">
    <text evidence="1">The sequence shown here is derived from an EMBL/GenBank/DDBJ whole genome shotgun (WGS) entry which is preliminary data.</text>
</comment>
<name>A0ACB8BNG3_9AGAM</name>
<dbReference type="EMBL" id="MU266377">
    <property type="protein sequence ID" value="KAH7926791.1"/>
    <property type="molecule type" value="Genomic_DNA"/>
</dbReference>
<evidence type="ECO:0000313" key="2">
    <source>
        <dbReference type="Proteomes" id="UP000790709"/>
    </source>
</evidence>
<keyword evidence="2" id="KW-1185">Reference proteome</keyword>
<protein>
    <submittedName>
        <fullName evidence="1">STE3-like pheromone receptor</fullName>
    </submittedName>
</protein>
<dbReference type="Proteomes" id="UP000790709">
    <property type="component" value="Unassembled WGS sequence"/>
</dbReference>
<sequence length="318" mass="36356">MVPSNPTFSAFAFVGFLLVSIPLPWHLQSWNTGTCMYMAWTSLGCLFQCINSIVWNDNVVNRAPVWCDISARYIIGTSVAIPASSLCIIRRLYRIALMQSVERTKRERRLDIAVDLSIGVVFPIIVMALEYIVQGHRFDIYEQIGCYPATYNTTLSYPLVLMWPVVIGLVSSVYAVLTFRVAFKRKTRLQEILRTNSQISTSRYWRLMMLSGIEILCTVPLGLYAIILNSAGNQVQPWLGWADTHYDFSRVGQIPTVIWRVDPFAIVGLEMTRWLYVLCAFTFFAFFGLAEEARMNYRRAAYSVARSLGFAKSWRGNR</sequence>
<reference evidence="1" key="1">
    <citation type="journal article" date="2021" name="New Phytol.">
        <title>Evolutionary innovations through gain and loss of genes in the ectomycorrhizal Boletales.</title>
        <authorList>
            <person name="Wu G."/>
            <person name="Miyauchi S."/>
            <person name="Morin E."/>
            <person name="Kuo A."/>
            <person name="Drula E."/>
            <person name="Varga T."/>
            <person name="Kohler A."/>
            <person name="Feng B."/>
            <person name="Cao Y."/>
            <person name="Lipzen A."/>
            <person name="Daum C."/>
            <person name="Hundley H."/>
            <person name="Pangilinan J."/>
            <person name="Johnson J."/>
            <person name="Barry K."/>
            <person name="LaButti K."/>
            <person name="Ng V."/>
            <person name="Ahrendt S."/>
            <person name="Min B."/>
            <person name="Choi I.G."/>
            <person name="Park H."/>
            <person name="Plett J.M."/>
            <person name="Magnuson J."/>
            <person name="Spatafora J.W."/>
            <person name="Nagy L.G."/>
            <person name="Henrissat B."/>
            <person name="Grigoriev I.V."/>
            <person name="Yang Z.L."/>
            <person name="Xu J."/>
            <person name="Martin F.M."/>
        </authorList>
    </citation>
    <scope>NUCLEOTIDE SEQUENCE</scope>
    <source>
        <strain evidence="1">KUC20120723A-06</strain>
    </source>
</reference>
<proteinExistence type="predicted"/>
<accession>A0ACB8BNG3</accession>
<gene>
    <name evidence="1" type="ORF">BV22DRAFT_1008225</name>
</gene>
<organism evidence="1 2">
    <name type="scientific">Leucogyrophana mollusca</name>
    <dbReference type="NCBI Taxonomy" id="85980"/>
    <lineage>
        <taxon>Eukaryota</taxon>
        <taxon>Fungi</taxon>
        <taxon>Dikarya</taxon>
        <taxon>Basidiomycota</taxon>
        <taxon>Agaricomycotina</taxon>
        <taxon>Agaricomycetes</taxon>
        <taxon>Agaricomycetidae</taxon>
        <taxon>Boletales</taxon>
        <taxon>Boletales incertae sedis</taxon>
        <taxon>Leucogyrophana</taxon>
    </lineage>
</organism>